<evidence type="ECO:0000313" key="2">
    <source>
        <dbReference type="Proteomes" id="UP001164929"/>
    </source>
</evidence>
<sequence>MTISIYAMIHRSMCFFHKAKIEILFLFFSKPIKRISLVKDSIPIK</sequence>
<organism evidence="1 2">
    <name type="scientific">Populus alba x Populus x berolinensis</name>
    <dbReference type="NCBI Taxonomy" id="444605"/>
    <lineage>
        <taxon>Eukaryota</taxon>
        <taxon>Viridiplantae</taxon>
        <taxon>Streptophyta</taxon>
        <taxon>Embryophyta</taxon>
        <taxon>Tracheophyta</taxon>
        <taxon>Spermatophyta</taxon>
        <taxon>Magnoliopsida</taxon>
        <taxon>eudicotyledons</taxon>
        <taxon>Gunneridae</taxon>
        <taxon>Pentapetalae</taxon>
        <taxon>rosids</taxon>
        <taxon>fabids</taxon>
        <taxon>Malpighiales</taxon>
        <taxon>Salicaceae</taxon>
        <taxon>Saliceae</taxon>
        <taxon>Populus</taxon>
    </lineage>
</organism>
<dbReference type="Proteomes" id="UP001164929">
    <property type="component" value="Chromosome 1"/>
</dbReference>
<gene>
    <name evidence="1" type="ORF">NC653_004404</name>
</gene>
<keyword evidence="2" id="KW-1185">Reference proteome</keyword>
<dbReference type="AlphaFoldDB" id="A0AAD6RUA2"/>
<proteinExistence type="predicted"/>
<reference evidence="1 2" key="1">
    <citation type="journal article" date="2023" name="Mol. Ecol. Resour.">
        <title>Chromosome-level genome assembly of a triploid poplar Populus alba 'Berolinensis'.</title>
        <authorList>
            <person name="Chen S."/>
            <person name="Yu Y."/>
            <person name="Wang X."/>
            <person name="Wang S."/>
            <person name="Zhang T."/>
            <person name="Zhou Y."/>
            <person name="He R."/>
            <person name="Meng N."/>
            <person name="Wang Y."/>
            <person name="Liu W."/>
            <person name="Liu Z."/>
            <person name="Liu J."/>
            <person name="Guo Q."/>
            <person name="Huang H."/>
            <person name="Sederoff R.R."/>
            <person name="Wang G."/>
            <person name="Qu G."/>
            <person name="Chen S."/>
        </authorList>
    </citation>
    <scope>NUCLEOTIDE SEQUENCE [LARGE SCALE GENOMIC DNA]</scope>
    <source>
        <strain evidence="1">SC-2020</strain>
    </source>
</reference>
<comment type="caution">
    <text evidence="1">The sequence shown here is derived from an EMBL/GenBank/DDBJ whole genome shotgun (WGS) entry which is preliminary data.</text>
</comment>
<name>A0AAD6RUA2_9ROSI</name>
<dbReference type="EMBL" id="JAQIZT010000001">
    <property type="protein sequence ID" value="KAJ7015092.1"/>
    <property type="molecule type" value="Genomic_DNA"/>
</dbReference>
<accession>A0AAD6RUA2</accession>
<protein>
    <submittedName>
        <fullName evidence="1">Uncharacterized protein</fullName>
    </submittedName>
</protein>
<evidence type="ECO:0000313" key="1">
    <source>
        <dbReference type="EMBL" id="KAJ7015092.1"/>
    </source>
</evidence>